<dbReference type="PANTHER" id="PTHR12435">
    <property type="match status" value="1"/>
</dbReference>
<dbReference type="Gene3D" id="3.40.50.300">
    <property type="entry name" value="P-loop containing nucleotide triphosphate hydrolases"/>
    <property type="match status" value="1"/>
</dbReference>
<keyword evidence="2" id="KW-0067">ATP-binding</keyword>
<accession>A0A9P0CT51</accession>
<comment type="similarity">
    <text evidence="3">Belongs to the KTI12 family.</text>
</comment>
<dbReference type="EMBL" id="OV651814">
    <property type="protein sequence ID" value="CAH1105763.1"/>
    <property type="molecule type" value="Genomic_DNA"/>
</dbReference>
<dbReference type="GO" id="GO:0005524">
    <property type="term" value="F:ATP binding"/>
    <property type="evidence" value="ECO:0007669"/>
    <property type="project" value="UniProtKB-KW"/>
</dbReference>
<evidence type="ECO:0000256" key="4">
    <source>
        <dbReference type="ARBA" id="ARBA00026170"/>
    </source>
</evidence>
<dbReference type="Pfam" id="PF08433">
    <property type="entry name" value="KTI12"/>
    <property type="match status" value="1"/>
</dbReference>
<name>A0A9P0CT51_9CUCU</name>
<reference evidence="5" key="1">
    <citation type="submission" date="2022-01" db="EMBL/GenBank/DDBJ databases">
        <authorList>
            <person name="King R."/>
        </authorList>
    </citation>
    <scope>NUCLEOTIDE SEQUENCE</scope>
</reference>
<dbReference type="AlphaFoldDB" id="A0A9P0CT51"/>
<dbReference type="OrthoDB" id="9972657at2759"/>
<dbReference type="GO" id="GO:0006400">
    <property type="term" value="P:tRNA modification"/>
    <property type="evidence" value="ECO:0007669"/>
    <property type="project" value="UniProtKB-ARBA"/>
</dbReference>
<proteinExistence type="inferred from homology"/>
<dbReference type="GO" id="GO:0006357">
    <property type="term" value="P:regulation of transcription by RNA polymerase II"/>
    <property type="evidence" value="ECO:0007669"/>
    <property type="project" value="UniProtKB-ARBA"/>
</dbReference>
<evidence type="ECO:0000256" key="2">
    <source>
        <dbReference type="ARBA" id="ARBA00022840"/>
    </source>
</evidence>
<dbReference type="Proteomes" id="UP001153636">
    <property type="component" value="Chromosome 2"/>
</dbReference>
<dbReference type="InterPro" id="IPR027417">
    <property type="entry name" value="P-loop_NTPase"/>
</dbReference>
<dbReference type="InterPro" id="IPR013641">
    <property type="entry name" value="KTI12/PSTK"/>
</dbReference>
<organism evidence="5 6">
    <name type="scientific">Psylliodes chrysocephalus</name>
    <dbReference type="NCBI Taxonomy" id="3402493"/>
    <lineage>
        <taxon>Eukaryota</taxon>
        <taxon>Metazoa</taxon>
        <taxon>Ecdysozoa</taxon>
        <taxon>Arthropoda</taxon>
        <taxon>Hexapoda</taxon>
        <taxon>Insecta</taxon>
        <taxon>Pterygota</taxon>
        <taxon>Neoptera</taxon>
        <taxon>Endopterygota</taxon>
        <taxon>Coleoptera</taxon>
        <taxon>Polyphaga</taxon>
        <taxon>Cucujiformia</taxon>
        <taxon>Chrysomeloidea</taxon>
        <taxon>Chrysomelidae</taxon>
        <taxon>Galerucinae</taxon>
        <taxon>Alticini</taxon>
        <taxon>Psylliodes</taxon>
    </lineage>
</organism>
<dbReference type="FunFam" id="3.40.50.300:FF:000827">
    <property type="entry name" value="KTI12 chromatin-associated homolog"/>
    <property type="match status" value="1"/>
</dbReference>
<protein>
    <recommendedName>
        <fullName evidence="4">Protein KTI12 homolog</fullName>
    </recommendedName>
</protein>
<keyword evidence="1" id="KW-0547">Nucleotide-binding</keyword>
<keyword evidence="6" id="KW-1185">Reference proteome</keyword>
<evidence type="ECO:0000256" key="1">
    <source>
        <dbReference type="ARBA" id="ARBA00022741"/>
    </source>
</evidence>
<gene>
    <name evidence="5" type="ORF">PSYICH_LOCUS7036</name>
</gene>
<evidence type="ECO:0000256" key="3">
    <source>
        <dbReference type="ARBA" id="ARBA00025768"/>
    </source>
</evidence>
<evidence type="ECO:0000313" key="5">
    <source>
        <dbReference type="EMBL" id="CAH1105763.1"/>
    </source>
</evidence>
<evidence type="ECO:0000313" key="6">
    <source>
        <dbReference type="Proteomes" id="UP001153636"/>
    </source>
</evidence>
<dbReference type="SUPFAM" id="SSF52540">
    <property type="entry name" value="P-loop containing nucleoside triphosphate hydrolases"/>
    <property type="match status" value="1"/>
</dbReference>
<sequence length="279" mass="32161">MPLIVLTGVPSSGKTTRSEELRTFLKEQNKEVHLVSEHDQIVKAGFDKKTCYADKDKEKHIRGILKSEMIKLLSPNSIVILDALNYIKGYRYELFCAAKASKCTQCTVHTEINREEAWSFNELRENDAEKYDRETFDALVMRYEDPDGKNRWDAPLFTVYPEREMDKEGIYAALFKKKLPKPNMSTQNPPLKATNFLYELDQITKKIVDGLILEIKRGATGDIKINGYEDLSLNISNISIPDLINFRRQYVNYSKSHTPDPHTIPKLFIQYLAANLYKG</sequence>